<dbReference type="Proteomes" id="UP000325313">
    <property type="component" value="Unassembled WGS sequence"/>
</dbReference>
<feature type="region of interest" description="Disordered" evidence="1">
    <location>
        <begin position="43"/>
        <end position="69"/>
    </location>
</feature>
<comment type="caution">
    <text evidence="3">The sequence shown here is derived from an EMBL/GenBank/DDBJ whole genome shotgun (WGS) entry which is preliminary data.</text>
</comment>
<accession>A0A5B0LU37</accession>
<reference evidence="3 4" key="1">
    <citation type="submission" date="2019-05" db="EMBL/GenBank/DDBJ databases">
        <title>Emergence of the Ug99 lineage of the wheat stem rust pathogen through somatic hybridization.</title>
        <authorList>
            <person name="Li F."/>
            <person name="Upadhyaya N.M."/>
            <person name="Sperschneider J."/>
            <person name="Matny O."/>
            <person name="Nguyen-Phuc H."/>
            <person name="Mago R."/>
            <person name="Raley C."/>
            <person name="Miller M.E."/>
            <person name="Silverstein K.A.T."/>
            <person name="Henningsen E."/>
            <person name="Hirsch C.D."/>
            <person name="Visser B."/>
            <person name="Pretorius Z.A."/>
            <person name="Steffenson B.J."/>
            <person name="Schwessinger B."/>
            <person name="Dodds P.N."/>
            <person name="Figueroa M."/>
        </authorList>
    </citation>
    <scope>NUCLEOTIDE SEQUENCE [LARGE SCALE GENOMIC DNA]</scope>
    <source>
        <strain evidence="3 4">Ug99</strain>
    </source>
</reference>
<proteinExistence type="predicted"/>
<dbReference type="AlphaFoldDB" id="A0A5B0LU37"/>
<evidence type="ECO:0000259" key="2">
    <source>
        <dbReference type="Pfam" id="PF20515"/>
    </source>
</evidence>
<dbReference type="InterPro" id="IPR046798">
    <property type="entry name" value="2OG-FeII_Oxy_6"/>
</dbReference>
<feature type="domain" description="Tet-like 2OG-Fe(II) oxygenase" evidence="2">
    <location>
        <begin position="148"/>
        <end position="356"/>
    </location>
</feature>
<evidence type="ECO:0000313" key="4">
    <source>
        <dbReference type="Proteomes" id="UP000325313"/>
    </source>
</evidence>
<protein>
    <recommendedName>
        <fullName evidence="2">Tet-like 2OG-Fe(II) oxygenase domain-containing protein</fullName>
    </recommendedName>
</protein>
<dbReference type="Pfam" id="PF20515">
    <property type="entry name" value="2OG-FeII_Oxy_6"/>
    <property type="match status" value="1"/>
</dbReference>
<dbReference type="EMBL" id="VDEP01000507">
    <property type="protein sequence ID" value="KAA1067310.1"/>
    <property type="molecule type" value="Genomic_DNA"/>
</dbReference>
<gene>
    <name evidence="3" type="ORF">PGTUg99_032390</name>
</gene>
<sequence length="414" mass="47308">MTNIRKAYLAERKRKNRCRRHADKRTSELSLTVDDTDRTTWVEASAPSSKPQAIGDHPKENFTPSDKSRHHKDSIIWCSKRYIPLELYPHILGDEPERPPTPFEIEYCNTKAAQFKYFHQGKIVIHDKDNESKIIAIAEFTRWDDITPGEVEEIGQLTSFLNTAKCFVNAVDSEGRSWGGNMFAIGWRKAMVAFELFGRYRNKGAIAKAPDVYDNLMQQSQKISSMLGRIFKRLANVAFDSNQELMKEYGIPSIGHLSFGRPINDDDCAPNLTFTSNRFFNSPHCDKDDLSEFAFGMFIPVNQTNWSIGGLKSPSRLSGGQFVFPDYRVGIDFSKHDGLVKLVWRSKEVRHCTLYSTNDEVLDQLGISLQINKKTASASRDTHSGAIFNRRAFRDKPRDKCYIGDHETYVKGER</sequence>
<evidence type="ECO:0000256" key="1">
    <source>
        <dbReference type="SAM" id="MobiDB-lite"/>
    </source>
</evidence>
<evidence type="ECO:0000313" key="3">
    <source>
        <dbReference type="EMBL" id="KAA1067310.1"/>
    </source>
</evidence>
<name>A0A5B0LU37_PUCGR</name>
<organism evidence="3 4">
    <name type="scientific">Puccinia graminis f. sp. tritici</name>
    <dbReference type="NCBI Taxonomy" id="56615"/>
    <lineage>
        <taxon>Eukaryota</taxon>
        <taxon>Fungi</taxon>
        <taxon>Dikarya</taxon>
        <taxon>Basidiomycota</taxon>
        <taxon>Pucciniomycotina</taxon>
        <taxon>Pucciniomycetes</taxon>
        <taxon>Pucciniales</taxon>
        <taxon>Pucciniaceae</taxon>
        <taxon>Puccinia</taxon>
    </lineage>
</organism>